<proteinExistence type="predicted"/>
<comment type="caution">
    <text evidence="1">The sequence shown here is derived from an EMBL/GenBank/DDBJ whole genome shotgun (WGS) entry which is preliminary data.</text>
</comment>
<accession>A0A1F7YPI7</accession>
<dbReference type="AlphaFoldDB" id="A0A1F7YPI7"/>
<gene>
    <name evidence="1" type="ORF">A2801_03720</name>
</gene>
<evidence type="ECO:0000313" key="2">
    <source>
        <dbReference type="Proteomes" id="UP000177263"/>
    </source>
</evidence>
<name>A0A1F7YPI7_9BACT</name>
<sequence length="143" mass="16105">MNESSITTFIQTLPECSENIRTLTFAVVAGALETGIFEIKWTIIAEAAVLACSSDHTISMYGVLFVEQMLRVGEFHKDQVATTWRVIRHFAHKGSAVFEHVLKFGFEVDRDWIDEIRTSPLYQVLAYRTQDTSLDGAGGFLNE</sequence>
<dbReference type="Proteomes" id="UP000177263">
    <property type="component" value="Unassembled WGS sequence"/>
</dbReference>
<protein>
    <submittedName>
        <fullName evidence="1">Uncharacterized protein</fullName>
    </submittedName>
</protein>
<dbReference type="EMBL" id="MGGM01000028">
    <property type="protein sequence ID" value="OGM28528.1"/>
    <property type="molecule type" value="Genomic_DNA"/>
</dbReference>
<evidence type="ECO:0000313" key="1">
    <source>
        <dbReference type="EMBL" id="OGM28528.1"/>
    </source>
</evidence>
<reference evidence="1 2" key="1">
    <citation type="journal article" date="2016" name="Nat. Commun.">
        <title>Thousands of microbial genomes shed light on interconnected biogeochemical processes in an aquifer system.</title>
        <authorList>
            <person name="Anantharaman K."/>
            <person name="Brown C.T."/>
            <person name="Hug L.A."/>
            <person name="Sharon I."/>
            <person name="Castelle C.J."/>
            <person name="Probst A.J."/>
            <person name="Thomas B.C."/>
            <person name="Singh A."/>
            <person name="Wilkins M.J."/>
            <person name="Karaoz U."/>
            <person name="Brodie E.L."/>
            <person name="Williams K.H."/>
            <person name="Hubbard S.S."/>
            <person name="Banfield J.F."/>
        </authorList>
    </citation>
    <scope>NUCLEOTIDE SEQUENCE [LARGE SCALE GENOMIC DNA]</scope>
</reference>
<organism evidence="1 2">
    <name type="scientific">Candidatus Woesebacteria bacterium RIFCSPHIGHO2_01_FULL_41_10</name>
    <dbReference type="NCBI Taxonomy" id="1802500"/>
    <lineage>
        <taxon>Bacteria</taxon>
        <taxon>Candidatus Woeseibacteriota</taxon>
    </lineage>
</organism>